<proteinExistence type="predicted"/>
<reference evidence="6 7" key="1">
    <citation type="journal article" date="2018" name="Genome Biol. Evol.">
        <title>Multiple Roots of Fruiting Body Formation in Amoebozoa.</title>
        <authorList>
            <person name="Hillmann F."/>
            <person name="Forbes G."/>
            <person name="Novohradska S."/>
            <person name="Ferling I."/>
            <person name="Riege K."/>
            <person name="Groth M."/>
            <person name="Westermann M."/>
            <person name="Marz M."/>
            <person name="Spaller T."/>
            <person name="Winckler T."/>
            <person name="Schaap P."/>
            <person name="Glockner G."/>
        </authorList>
    </citation>
    <scope>NUCLEOTIDE SEQUENCE [LARGE SCALE GENOMIC DNA]</scope>
    <source>
        <strain evidence="6 7">Jena</strain>
    </source>
</reference>
<dbReference type="AlphaFoldDB" id="A0A2P6MZS7"/>
<sequence length="186" mass="20436">MKSGIGVQALGRGHKSWSADGCSLSTRNFGYPCICSHLTNFTLGIQPVIQRSTTQDYTKWTTIIAGVVGGFLFVLTVVILLVRNVDESHERHHGGPEMIRNCTIPISYDSVGGGTDCEDLVLHSPVSISTVLVQSSREGRISKLSDFPLQGEHHHEMILTMRLRGPRTWLNHLEPECGSSFTSTAF</sequence>
<evidence type="ECO:0000313" key="7">
    <source>
        <dbReference type="Proteomes" id="UP000241769"/>
    </source>
</evidence>
<dbReference type="Pfam" id="PF01825">
    <property type="entry name" value="GPS"/>
    <property type="match status" value="1"/>
</dbReference>
<gene>
    <name evidence="6" type="ORF">PROFUN_13369</name>
</gene>
<keyword evidence="2 5" id="KW-0812">Transmembrane</keyword>
<dbReference type="InterPro" id="IPR046338">
    <property type="entry name" value="GAIN_dom_sf"/>
</dbReference>
<dbReference type="Proteomes" id="UP000241769">
    <property type="component" value="Unassembled WGS sequence"/>
</dbReference>
<evidence type="ECO:0000256" key="2">
    <source>
        <dbReference type="ARBA" id="ARBA00022692"/>
    </source>
</evidence>
<dbReference type="GO" id="GO:0016020">
    <property type="term" value="C:membrane"/>
    <property type="evidence" value="ECO:0007669"/>
    <property type="project" value="UniProtKB-SubCell"/>
</dbReference>
<comment type="caution">
    <text evidence="6">The sequence shown here is derived from an EMBL/GenBank/DDBJ whole genome shotgun (WGS) entry which is preliminary data.</text>
</comment>
<evidence type="ECO:0000256" key="5">
    <source>
        <dbReference type="SAM" id="Phobius"/>
    </source>
</evidence>
<organism evidence="6 7">
    <name type="scientific">Planoprotostelium fungivorum</name>
    <dbReference type="NCBI Taxonomy" id="1890364"/>
    <lineage>
        <taxon>Eukaryota</taxon>
        <taxon>Amoebozoa</taxon>
        <taxon>Evosea</taxon>
        <taxon>Variosea</taxon>
        <taxon>Cavosteliida</taxon>
        <taxon>Cavosteliaceae</taxon>
        <taxon>Planoprotostelium</taxon>
    </lineage>
</organism>
<evidence type="ECO:0000256" key="3">
    <source>
        <dbReference type="ARBA" id="ARBA00022989"/>
    </source>
</evidence>
<feature type="transmembrane region" description="Helical" evidence="5">
    <location>
        <begin position="60"/>
        <end position="82"/>
    </location>
</feature>
<keyword evidence="7" id="KW-1185">Reference proteome</keyword>
<accession>A0A2P6MZS7</accession>
<evidence type="ECO:0000256" key="1">
    <source>
        <dbReference type="ARBA" id="ARBA00004370"/>
    </source>
</evidence>
<comment type="subcellular location">
    <subcellularLocation>
        <location evidence="1">Membrane</location>
    </subcellularLocation>
</comment>
<dbReference type="InterPro" id="IPR000203">
    <property type="entry name" value="GPS"/>
</dbReference>
<evidence type="ECO:0000256" key="4">
    <source>
        <dbReference type="ARBA" id="ARBA00023136"/>
    </source>
</evidence>
<dbReference type="EMBL" id="MDYQ01000275">
    <property type="protein sequence ID" value="PRP77183.1"/>
    <property type="molecule type" value="Genomic_DNA"/>
</dbReference>
<keyword evidence="4 5" id="KW-0472">Membrane</keyword>
<protein>
    <submittedName>
        <fullName evidence="6">Uncharacterized protein</fullName>
    </submittedName>
</protein>
<evidence type="ECO:0000313" key="6">
    <source>
        <dbReference type="EMBL" id="PRP77183.1"/>
    </source>
</evidence>
<dbReference type="Gene3D" id="2.60.220.50">
    <property type="match status" value="1"/>
</dbReference>
<keyword evidence="3 5" id="KW-1133">Transmembrane helix</keyword>
<dbReference type="InParanoid" id="A0A2P6MZS7"/>
<name>A0A2P6MZS7_9EUKA</name>